<sequence length="323" mass="36547">MDSAHHRVSVAQWSEALNIAEGPATTPRDYRPLLSDHVREEVGFFLCGNRCVQLRIKKNHVRSQRTCITNELAEKLQLPITGSETLTVYTFSVSKPREFHTPITELRLLTTGGSSLHLRVNVVPTITGNLQRTYFNPQKFSHLLKDTPLADSVPSTTETANIELLLGNDYYCDIFSGDIAMKAVSPGINLTESKLGWILTGRVKCRDDKPDSSISMLTYTSSPISVHLCARSDDKQPLAAQKTQLEEFWKLETLGIREPVQENEDDKALQIFNETIHFEDGGYQVTWPWKEESPPLPTNYELAMGRLRSQVNRPSRNDKHLQK</sequence>
<dbReference type="Pfam" id="PF05585">
    <property type="entry name" value="DUF1758"/>
    <property type="match status" value="1"/>
</dbReference>
<evidence type="ECO:0000313" key="3">
    <source>
        <dbReference type="Proteomes" id="UP000225706"/>
    </source>
</evidence>
<dbReference type="InterPro" id="IPR008737">
    <property type="entry name" value="DUF1758"/>
</dbReference>
<feature type="domain" description="DUF1758" evidence="1">
    <location>
        <begin position="62"/>
        <end position="202"/>
    </location>
</feature>
<evidence type="ECO:0000313" key="2">
    <source>
        <dbReference type="EMBL" id="PFX12125.1"/>
    </source>
</evidence>
<keyword evidence="3" id="KW-1185">Reference proteome</keyword>
<accession>A0A2B4R777</accession>
<reference evidence="3" key="1">
    <citation type="journal article" date="2017" name="bioRxiv">
        <title>Comparative analysis of the genomes of Stylophora pistillata and Acropora digitifera provides evidence for extensive differences between species of corals.</title>
        <authorList>
            <person name="Voolstra C.R."/>
            <person name="Li Y."/>
            <person name="Liew Y.J."/>
            <person name="Baumgarten S."/>
            <person name="Zoccola D."/>
            <person name="Flot J.-F."/>
            <person name="Tambutte S."/>
            <person name="Allemand D."/>
            <person name="Aranda M."/>
        </authorList>
    </citation>
    <scope>NUCLEOTIDE SEQUENCE [LARGE SCALE GENOMIC DNA]</scope>
</reference>
<comment type="caution">
    <text evidence="2">The sequence shown here is derived from an EMBL/GenBank/DDBJ whole genome shotgun (WGS) entry which is preliminary data.</text>
</comment>
<evidence type="ECO:0000259" key="1">
    <source>
        <dbReference type="Pfam" id="PF05585"/>
    </source>
</evidence>
<dbReference type="AlphaFoldDB" id="A0A2B4R777"/>
<dbReference type="PANTHER" id="PTHR47331">
    <property type="entry name" value="PHD-TYPE DOMAIN-CONTAINING PROTEIN"/>
    <property type="match status" value="1"/>
</dbReference>
<proteinExistence type="predicted"/>
<gene>
    <name evidence="2" type="ORF">AWC38_SpisGene23966</name>
</gene>
<name>A0A2B4R777_STYPI</name>
<dbReference type="STRING" id="50429.A0A2B4R777"/>
<dbReference type="PANTHER" id="PTHR47331:SF5">
    <property type="entry name" value="RIBONUCLEASE H"/>
    <property type="match status" value="1"/>
</dbReference>
<dbReference type="EMBL" id="LSMT01001570">
    <property type="protein sequence ID" value="PFX12125.1"/>
    <property type="molecule type" value="Genomic_DNA"/>
</dbReference>
<dbReference type="Proteomes" id="UP000225706">
    <property type="component" value="Unassembled WGS sequence"/>
</dbReference>
<protein>
    <recommendedName>
        <fullName evidence="1">DUF1758 domain-containing protein</fullName>
    </recommendedName>
</protein>
<organism evidence="2 3">
    <name type="scientific">Stylophora pistillata</name>
    <name type="common">Smooth cauliflower coral</name>
    <dbReference type="NCBI Taxonomy" id="50429"/>
    <lineage>
        <taxon>Eukaryota</taxon>
        <taxon>Metazoa</taxon>
        <taxon>Cnidaria</taxon>
        <taxon>Anthozoa</taxon>
        <taxon>Hexacorallia</taxon>
        <taxon>Scleractinia</taxon>
        <taxon>Astrocoeniina</taxon>
        <taxon>Pocilloporidae</taxon>
        <taxon>Stylophora</taxon>
    </lineage>
</organism>
<dbReference type="OrthoDB" id="5987337at2759"/>